<dbReference type="GO" id="GO:0008094">
    <property type="term" value="F:ATP-dependent activity, acting on DNA"/>
    <property type="evidence" value="ECO:0007669"/>
    <property type="project" value="TreeGrafter"/>
</dbReference>
<dbReference type="AlphaFoldDB" id="A0A0A2K1D1"/>
<dbReference type="Gene3D" id="3.40.50.300">
    <property type="entry name" value="P-loop containing nucleotide triphosphate hydrolases"/>
    <property type="match status" value="1"/>
</dbReference>
<feature type="compositionally biased region" description="Acidic residues" evidence="4">
    <location>
        <begin position="477"/>
        <end position="489"/>
    </location>
</feature>
<dbReference type="Gene3D" id="3.40.50.10810">
    <property type="entry name" value="Tandem AAA-ATPase domain"/>
    <property type="match status" value="1"/>
</dbReference>
<keyword evidence="2" id="KW-0378">Hydrolase</keyword>
<feature type="domain" description="Helicase C-terminal" evidence="6">
    <location>
        <begin position="328"/>
        <end position="483"/>
    </location>
</feature>
<dbReference type="InterPro" id="IPR049730">
    <property type="entry name" value="SNF2/RAD54-like_C"/>
</dbReference>
<gene>
    <name evidence="7" type="ORF">PEX2_067400</name>
</gene>
<dbReference type="SMART" id="SM00487">
    <property type="entry name" value="DEXDc"/>
    <property type="match status" value="1"/>
</dbReference>
<dbReference type="PANTHER" id="PTHR45626">
    <property type="entry name" value="TRANSCRIPTION TERMINATION FACTOR 2-RELATED"/>
    <property type="match status" value="1"/>
</dbReference>
<evidence type="ECO:0000313" key="8">
    <source>
        <dbReference type="Proteomes" id="UP000030143"/>
    </source>
</evidence>
<proteinExistence type="predicted"/>
<dbReference type="Pfam" id="PF00271">
    <property type="entry name" value="Helicase_C"/>
    <property type="match status" value="1"/>
</dbReference>
<dbReference type="InterPro" id="IPR000330">
    <property type="entry name" value="SNF2_N"/>
</dbReference>
<keyword evidence="1" id="KW-0547">Nucleotide-binding</keyword>
<dbReference type="PROSITE" id="PS51194">
    <property type="entry name" value="HELICASE_CTER"/>
    <property type="match status" value="1"/>
</dbReference>
<dbReference type="GeneID" id="27679431"/>
<dbReference type="EMBL" id="JQFZ01000121">
    <property type="protein sequence ID" value="KGO58230.1"/>
    <property type="molecule type" value="Genomic_DNA"/>
</dbReference>
<evidence type="ECO:0000259" key="5">
    <source>
        <dbReference type="PROSITE" id="PS51192"/>
    </source>
</evidence>
<dbReference type="GO" id="GO:0005634">
    <property type="term" value="C:nucleus"/>
    <property type="evidence" value="ECO:0007669"/>
    <property type="project" value="TreeGrafter"/>
</dbReference>
<dbReference type="SMART" id="SM00490">
    <property type="entry name" value="HELICc"/>
    <property type="match status" value="1"/>
</dbReference>
<protein>
    <submittedName>
        <fullName evidence="7">Helicase, C-terminal</fullName>
    </submittedName>
</protein>
<name>A0A0A2K1D1_PENEN</name>
<evidence type="ECO:0000256" key="3">
    <source>
        <dbReference type="ARBA" id="ARBA00022840"/>
    </source>
</evidence>
<dbReference type="GO" id="GO:0005524">
    <property type="term" value="F:ATP binding"/>
    <property type="evidence" value="ECO:0007669"/>
    <property type="project" value="UniProtKB-KW"/>
</dbReference>
<dbReference type="RefSeq" id="XP_016599724.1">
    <property type="nucleotide sequence ID" value="XM_016744011.1"/>
</dbReference>
<dbReference type="Pfam" id="PF00176">
    <property type="entry name" value="SNF2-rel_dom"/>
    <property type="match status" value="1"/>
</dbReference>
<feature type="region of interest" description="Disordered" evidence="4">
    <location>
        <begin position="470"/>
        <end position="489"/>
    </location>
</feature>
<organism evidence="7 8">
    <name type="scientific">Penicillium expansum</name>
    <name type="common">Blue mold rot fungus</name>
    <dbReference type="NCBI Taxonomy" id="27334"/>
    <lineage>
        <taxon>Eukaryota</taxon>
        <taxon>Fungi</taxon>
        <taxon>Dikarya</taxon>
        <taxon>Ascomycota</taxon>
        <taxon>Pezizomycotina</taxon>
        <taxon>Eurotiomycetes</taxon>
        <taxon>Eurotiomycetidae</taxon>
        <taxon>Eurotiales</taxon>
        <taxon>Aspergillaceae</taxon>
        <taxon>Penicillium</taxon>
    </lineage>
</organism>
<evidence type="ECO:0000259" key="6">
    <source>
        <dbReference type="PROSITE" id="PS51194"/>
    </source>
</evidence>
<dbReference type="PANTHER" id="PTHR45626:SF22">
    <property type="entry name" value="DNA REPAIR PROTEIN RAD5"/>
    <property type="match status" value="1"/>
</dbReference>
<feature type="compositionally biased region" description="Acidic residues" evidence="4">
    <location>
        <begin position="79"/>
        <end position="94"/>
    </location>
</feature>
<evidence type="ECO:0000256" key="1">
    <source>
        <dbReference type="ARBA" id="ARBA00022741"/>
    </source>
</evidence>
<comment type="caution">
    <text evidence="7">The sequence shown here is derived from an EMBL/GenBank/DDBJ whole genome shotgun (WGS) entry which is preliminary data.</text>
</comment>
<dbReference type="GO" id="GO:0004386">
    <property type="term" value="F:helicase activity"/>
    <property type="evidence" value="ECO:0007669"/>
    <property type="project" value="UniProtKB-KW"/>
</dbReference>
<evidence type="ECO:0000313" key="7">
    <source>
        <dbReference type="EMBL" id="KGO58230.1"/>
    </source>
</evidence>
<keyword evidence="8" id="KW-1185">Reference proteome</keyword>
<dbReference type="VEuPathDB" id="FungiDB:PEXP_098410"/>
<keyword evidence="7" id="KW-0347">Helicase</keyword>
<dbReference type="InterPro" id="IPR050628">
    <property type="entry name" value="SNF2_RAD54_helicase_TF"/>
</dbReference>
<dbReference type="GO" id="GO:0016787">
    <property type="term" value="F:hydrolase activity"/>
    <property type="evidence" value="ECO:0007669"/>
    <property type="project" value="UniProtKB-KW"/>
</dbReference>
<reference evidence="7 8" key="1">
    <citation type="journal article" date="2015" name="Mol. Plant Microbe Interact.">
        <title>Genome, transcriptome, and functional analyses of Penicillium expansum provide new insights into secondary metabolism and pathogenicity.</title>
        <authorList>
            <person name="Ballester A.R."/>
            <person name="Marcet-Houben M."/>
            <person name="Levin E."/>
            <person name="Sela N."/>
            <person name="Selma-Lazaro C."/>
            <person name="Carmona L."/>
            <person name="Wisniewski M."/>
            <person name="Droby S."/>
            <person name="Gonzalez-Candelas L."/>
            <person name="Gabaldon T."/>
        </authorList>
    </citation>
    <scope>NUCLEOTIDE SEQUENCE [LARGE SCALE GENOMIC DNA]</scope>
    <source>
        <strain evidence="7 8">MD-8</strain>
    </source>
</reference>
<dbReference type="HOGENOM" id="CLU_037237_0_0_1"/>
<dbReference type="CDD" id="cd18793">
    <property type="entry name" value="SF2_C_SNF"/>
    <property type="match status" value="1"/>
</dbReference>
<dbReference type="InterPro" id="IPR014001">
    <property type="entry name" value="Helicase_ATP-bd"/>
</dbReference>
<dbReference type="Proteomes" id="UP000030143">
    <property type="component" value="Unassembled WGS sequence"/>
</dbReference>
<dbReference type="PROSITE" id="PS51192">
    <property type="entry name" value="HELICASE_ATP_BIND_1"/>
    <property type="match status" value="1"/>
</dbReference>
<dbReference type="InterPro" id="IPR027417">
    <property type="entry name" value="P-loop_NTPase"/>
</dbReference>
<feature type="region of interest" description="Disordered" evidence="4">
    <location>
        <begin position="79"/>
        <end position="100"/>
    </location>
</feature>
<dbReference type="STRING" id="27334.A0A0A2K1D1"/>
<feature type="domain" description="Helicase ATP-binding" evidence="5">
    <location>
        <begin position="184"/>
        <end position="346"/>
    </location>
</feature>
<evidence type="ECO:0000256" key="2">
    <source>
        <dbReference type="ARBA" id="ARBA00022801"/>
    </source>
</evidence>
<keyword evidence="3" id="KW-0067">ATP-binding</keyword>
<dbReference type="SUPFAM" id="SSF52540">
    <property type="entry name" value="P-loop containing nucleoside triphosphate hydrolases"/>
    <property type="match status" value="2"/>
</dbReference>
<evidence type="ECO:0000256" key="4">
    <source>
        <dbReference type="SAM" id="MobiDB-lite"/>
    </source>
</evidence>
<dbReference type="InterPro" id="IPR038718">
    <property type="entry name" value="SNF2-like_sf"/>
</dbReference>
<dbReference type="InterPro" id="IPR001650">
    <property type="entry name" value="Helicase_C-like"/>
</dbReference>
<accession>A0A0A2K1D1</accession>
<dbReference type="GO" id="GO:0006281">
    <property type="term" value="P:DNA repair"/>
    <property type="evidence" value="ECO:0007669"/>
    <property type="project" value="TreeGrafter"/>
</dbReference>
<sequence>MNWTRLEISLTGSEWKAMMQPDSLKTPNKNVEIAIFGVLEDAFLVGDCLSSHNLFLQDPGFAYDTLYKNPHKFPFTDFSDGDSDSDISEADDSETLPIHQASGKLSKSSLQYVLDNLHQHEYLHPVEPDEHLAISLFPHQKEAIDFMIRRETGQSTSSISLCKTQTDNNGEKYYRHAITGDSVLEPPVGPFGGILADTMGLGKTVTTLSTIVSTLNHAKEWTEKQTNDGSEKRRAKATLIVLPNEVLMDQWLNEIRNKFVPGTFAACRYHGASRKIQISTFMDYDIVLTTYGTIKVDFSEKKNLIFRTEFFRIVLDEEEMFSTKFRAFLRAILGHIPQEKGLVFSAWTKSLDIAAVMLRQHNIGFARVDGSMSAPQRQQAFKSFKTSKDVNILLMTIGTGAVGLNLSIATQVHILEPSWNPMVEQQAIGRVVRLGQQSPVVITRYIMKGTVEESVVSRQDFKLKVAMNGFERSSSDESSDDIGTESDAS</sequence>